<dbReference type="Gene3D" id="3.60.10.10">
    <property type="entry name" value="Endonuclease/exonuclease/phosphatase"/>
    <property type="match status" value="1"/>
</dbReference>
<reference evidence="3" key="1">
    <citation type="journal article" date="2020" name="J Insects Food Feed">
        <title>The yellow mealworm (Tenebrio molitor) genome: a resource for the emerging insects as food and feed industry.</title>
        <authorList>
            <person name="Eriksson T."/>
            <person name="Andere A."/>
            <person name="Kelstrup H."/>
            <person name="Emery V."/>
            <person name="Picard C."/>
        </authorList>
    </citation>
    <scope>NUCLEOTIDE SEQUENCE</scope>
    <source>
        <strain evidence="3">Stoneville</strain>
        <tissue evidence="3">Whole head</tissue>
    </source>
</reference>
<gene>
    <name evidence="3" type="ORF">GEV33_010361</name>
</gene>
<evidence type="ECO:0000313" key="3">
    <source>
        <dbReference type="EMBL" id="KAH0812430.1"/>
    </source>
</evidence>
<dbReference type="InterPro" id="IPR043128">
    <property type="entry name" value="Rev_trsase/Diguanyl_cyclase"/>
</dbReference>
<keyword evidence="4" id="KW-1185">Reference proteome</keyword>
<accession>A0A8J6HD22</accession>
<evidence type="ECO:0000259" key="2">
    <source>
        <dbReference type="PROSITE" id="PS50878"/>
    </source>
</evidence>
<dbReference type="Pfam" id="PF00078">
    <property type="entry name" value="RVT_1"/>
    <property type="match status" value="2"/>
</dbReference>
<feature type="region of interest" description="Disordered" evidence="1">
    <location>
        <begin position="423"/>
        <end position="443"/>
    </location>
</feature>
<dbReference type="InterPro" id="IPR012337">
    <property type="entry name" value="RNaseH-like_sf"/>
</dbReference>
<proteinExistence type="predicted"/>
<feature type="compositionally biased region" description="Low complexity" evidence="1">
    <location>
        <begin position="431"/>
        <end position="441"/>
    </location>
</feature>
<dbReference type="PANTHER" id="PTHR47331:SF1">
    <property type="entry name" value="GAG-LIKE PROTEIN"/>
    <property type="match status" value="1"/>
</dbReference>
<dbReference type="GO" id="GO:0071897">
    <property type="term" value="P:DNA biosynthetic process"/>
    <property type="evidence" value="ECO:0007669"/>
    <property type="project" value="UniProtKB-ARBA"/>
</dbReference>
<dbReference type="SUPFAM" id="SSF56219">
    <property type="entry name" value="DNase I-like"/>
    <property type="match status" value="1"/>
</dbReference>
<feature type="region of interest" description="Disordered" evidence="1">
    <location>
        <begin position="549"/>
        <end position="579"/>
    </location>
</feature>
<dbReference type="GO" id="GO:0003676">
    <property type="term" value="F:nucleic acid binding"/>
    <property type="evidence" value="ECO:0007669"/>
    <property type="project" value="InterPro"/>
</dbReference>
<protein>
    <recommendedName>
        <fullName evidence="2">Reverse transcriptase domain-containing protein</fullName>
    </recommendedName>
</protein>
<dbReference type="InterPro" id="IPR036691">
    <property type="entry name" value="Endo/exonu/phosph_ase_sf"/>
</dbReference>
<dbReference type="Gene3D" id="3.30.420.10">
    <property type="entry name" value="Ribonuclease H-like superfamily/Ribonuclease H"/>
    <property type="match status" value="1"/>
</dbReference>
<dbReference type="AlphaFoldDB" id="A0A8J6HD22"/>
<sequence length="1067" mass="120832">MAEQGRCIHSPDLGDSHAGAVKRFRSLESKLNRHPELKEQYSNFMMEYRQLNHMELLKDPTINFENSCYLPPHAVLKQSSSTTKLRAVFDASFITTNNKCLNDNLLGGPVIQDDLFSILMRFRTHRYVNSIDIEKIYRQILIDSVDTDYQRILWRDHPNEELKTYRLTTLTYGTKPASFIATRCLIELAVQNQNVNPLASSIIKRDFYMDDLLTGADTISELSTICEDVSTILQGGFNLRKWTSNVPRTSPKINNNCQKNGPILIKESTGRGKRNVKAYVSIFICLVTKAVHLELVGNLTTESFLGALHRLIARKGHVRHLYSDNGSNFIGAANQETKKFNVRYNTPLSGESKQYTAFSTPDGGLHQFRVMPFGLKGAPSTFQRLMCQEVLPGYLRKFAMVYLDDIIVYSQSQMACAVRPKNDTWGRKGSRTSGTSSPTRATTHKNYTFSRSETPQHREKRACQHWQVQTWTTAPYTPRENPTKRRNQKLKKALRVRLAGREQNTWDRELPTALFNVRRRRNAATGMSPSQLLYGRDLAYSRAWDAPGTAARRAPGAEREENARRNQQRYVERRQQDQDAVAATFQPGDQRHCHALPKCVKCGETHDTQLCKKKDDAAKCANCGDTTLLLMTVQQSSVRSQQIVFYNARGLRSSRNELEVFADDHDLDTLLVSETKLQPGTPDPNIRGFEVYRSDRTRGPGGGTVIYSSPRAISTPNMRPWGSRRANRNGRILIEHADNIAILIEAPPEPTYYDARDFHADTLDIALLKNVRFQTRLHSSQVLDSHHLPVLKHICDEANDPNSNLTVQNTSWPRFAEILESDFGPVPRLESVEEQTHLSNVGKVVEKVILTRVVKMVNDNAAIPDKQFGFRPKHSTADQFIYVTEFISLGKNQRRSTGAIFLDVAKAFDTVWHDGLVYKLHTEGLPLAIVKLINSFFENRVFHVKLGHALSTEREIEAGVLQGSVLSPTLYAIFTAVIPKPDGTKIAFYADDTAILTRSGSPEVATQRVQSAVESLEIWFRLWRIDVNPEKSRAILLGMGRFAASRFATGPVRRRRCAAWPERVNIT</sequence>
<reference evidence="3" key="2">
    <citation type="submission" date="2021-08" db="EMBL/GenBank/DDBJ databases">
        <authorList>
            <person name="Eriksson T."/>
        </authorList>
    </citation>
    <scope>NUCLEOTIDE SEQUENCE</scope>
    <source>
        <strain evidence="3">Stoneville</strain>
        <tissue evidence="3">Whole head</tissue>
    </source>
</reference>
<feature type="compositionally biased region" description="Basic and acidic residues" evidence="1">
    <location>
        <begin position="555"/>
        <end position="577"/>
    </location>
</feature>
<dbReference type="SUPFAM" id="SSF53098">
    <property type="entry name" value="Ribonuclease H-like"/>
    <property type="match status" value="2"/>
</dbReference>
<feature type="domain" description="Reverse transcriptase" evidence="2">
    <location>
        <begin position="807"/>
        <end position="1047"/>
    </location>
</feature>
<dbReference type="InterPro" id="IPR000477">
    <property type="entry name" value="RT_dom"/>
</dbReference>
<dbReference type="InterPro" id="IPR043502">
    <property type="entry name" value="DNA/RNA_pol_sf"/>
</dbReference>
<dbReference type="InterPro" id="IPR036397">
    <property type="entry name" value="RNaseH_sf"/>
</dbReference>
<dbReference type="EMBL" id="JABDTM020026061">
    <property type="protein sequence ID" value="KAH0812430.1"/>
    <property type="molecule type" value="Genomic_DNA"/>
</dbReference>
<dbReference type="PROSITE" id="PS50878">
    <property type="entry name" value="RT_POL"/>
    <property type="match status" value="1"/>
</dbReference>
<dbReference type="Gene3D" id="3.30.70.270">
    <property type="match status" value="1"/>
</dbReference>
<name>A0A8J6HD22_TENMO</name>
<evidence type="ECO:0000256" key="1">
    <source>
        <dbReference type="SAM" id="MobiDB-lite"/>
    </source>
</evidence>
<comment type="caution">
    <text evidence="3">The sequence shown here is derived from an EMBL/GenBank/DDBJ whole genome shotgun (WGS) entry which is preliminary data.</text>
</comment>
<dbReference type="CDD" id="cd01650">
    <property type="entry name" value="RT_nLTR_like"/>
    <property type="match status" value="1"/>
</dbReference>
<evidence type="ECO:0000313" key="4">
    <source>
        <dbReference type="Proteomes" id="UP000719412"/>
    </source>
</evidence>
<organism evidence="3 4">
    <name type="scientific">Tenebrio molitor</name>
    <name type="common">Yellow mealworm beetle</name>
    <dbReference type="NCBI Taxonomy" id="7067"/>
    <lineage>
        <taxon>Eukaryota</taxon>
        <taxon>Metazoa</taxon>
        <taxon>Ecdysozoa</taxon>
        <taxon>Arthropoda</taxon>
        <taxon>Hexapoda</taxon>
        <taxon>Insecta</taxon>
        <taxon>Pterygota</taxon>
        <taxon>Neoptera</taxon>
        <taxon>Endopterygota</taxon>
        <taxon>Coleoptera</taxon>
        <taxon>Polyphaga</taxon>
        <taxon>Cucujiformia</taxon>
        <taxon>Tenebrionidae</taxon>
        <taxon>Tenebrio</taxon>
    </lineage>
</organism>
<dbReference type="SUPFAM" id="SSF56672">
    <property type="entry name" value="DNA/RNA polymerases"/>
    <property type="match status" value="3"/>
</dbReference>
<dbReference type="Gene3D" id="3.10.10.10">
    <property type="entry name" value="HIV Type 1 Reverse Transcriptase, subunit A, domain 1"/>
    <property type="match status" value="1"/>
</dbReference>
<dbReference type="GO" id="GO:0042575">
    <property type="term" value="C:DNA polymerase complex"/>
    <property type="evidence" value="ECO:0007669"/>
    <property type="project" value="UniProtKB-ARBA"/>
</dbReference>
<dbReference type="Proteomes" id="UP000719412">
    <property type="component" value="Unassembled WGS sequence"/>
</dbReference>
<dbReference type="PANTHER" id="PTHR47331">
    <property type="entry name" value="PHD-TYPE DOMAIN-CONTAINING PROTEIN"/>
    <property type="match status" value="1"/>
</dbReference>